<gene>
    <name evidence="7" type="ORF">N7476_010242</name>
</gene>
<dbReference type="Pfam" id="PF07690">
    <property type="entry name" value="MFS_1"/>
    <property type="match status" value="1"/>
</dbReference>
<keyword evidence="3 6" id="KW-1133">Transmembrane helix</keyword>
<reference evidence="7" key="2">
    <citation type="journal article" date="2023" name="IMA Fungus">
        <title>Comparative genomic study of the Penicillium genus elucidates a diverse pangenome and 15 lateral gene transfer events.</title>
        <authorList>
            <person name="Petersen C."/>
            <person name="Sorensen T."/>
            <person name="Nielsen M.R."/>
            <person name="Sondergaard T.E."/>
            <person name="Sorensen J.L."/>
            <person name="Fitzpatrick D.A."/>
            <person name="Frisvad J.C."/>
            <person name="Nielsen K.L."/>
        </authorList>
    </citation>
    <scope>NUCLEOTIDE SEQUENCE</scope>
    <source>
        <strain evidence="7">IBT 21472</strain>
    </source>
</reference>
<dbReference type="Proteomes" id="UP001147746">
    <property type="component" value="Unassembled WGS sequence"/>
</dbReference>
<feature type="transmembrane region" description="Helical" evidence="6">
    <location>
        <begin position="185"/>
        <end position="211"/>
    </location>
</feature>
<evidence type="ECO:0000256" key="3">
    <source>
        <dbReference type="ARBA" id="ARBA00022989"/>
    </source>
</evidence>
<evidence type="ECO:0000313" key="8">
    <source>
        <dbReference type="Proteomes" id="UP001147746"/>
    </source>
</evidence>
<keyword evidence="4 6" id="KW-0472">Membrane</keyword>
<dbReference type="PANTHER" id="PTHR23502:SF5">
    <property type="entry name" value="QUINIDINE RESISTANCE PROTEIN 3"/>
    <property type="match status" value="1"/>
</dbReference>
<evidence type="ECO:0000256" key="6">
    <source>
        <dbReference type="SAM" id="Phobius"/>
    </source>
</evidence>
<comment type="caution">
    <text evidence="7">The sequence shown here is derived from an EMBL/GenBank/DDBJ whole genome shotgun (WGS) entry which is preliminary data.</text>
</comment>
<keyword evidence="8" id="KW-1185">Reference proteome</keyword>
<feature type="transmembrane region" description="Helical" evidence="6">
    <location>
        <begin position="516"/>
        <end position="534"/>
    </location>
</feature>
<dbReference type="PROSITE" id="PS50850">
    <property type="entry name" value="MFS"/>
    <property type="match status" value="1"/>
</dbReference>
<organism evidence="7 8">
    <name type="scientific">Penicillium atrosanguineum</name>
    <dbReference type="NCBI Taxonomy" id="1132637"/>
    <lineage>
        <taxon>Eukaryota</taxon>
        <taxon>Fungi</taxon>
        <taxon>Dikarya</taxon>
        <taxon>Ascomycota</taxon>
        <taxon>Pezizomycotina</taxon>
        <taxon>Eurotiomycetes</taxon>
        <taxon>Eurotiomycetidae</taxon>
        <taxon>Eurotiales</taxon>
        <taxon>Aspergillaceae</taxon>
        <taxon>Penicillium</taxon>
    </lineage>
</organism>
<dbReference type="InterPro" id="IPR036259">
    <property type="entry name" value="MFS_trans_sf"/>
</dbReference>
<sequence>MSGEPEKDAVVALALPPSSSGSDERSVDFPGQEIGLEPVEDYHSRSHASSISHRGEENKNHYDEEKNDPAPEPLHRASTELGPAVTIPRLKRRGLLGQFALVAEIENPKTYPRRTKWFITFIVAVAGAAAPLGSSIFFPSLSQVAKELNTTATITNLSIALYMLSMAIFPLWWSSFSERLGRRTIYITSFVLFVLFNCLCAISNSIAMLIVMRMLSGGASASVQAVGAGTIADLWEVRERGRAMGIFYLGPLCGPLLAPIVGGVLAQRWGWRSTMWFAAAYGAVTLIFVLVCLPETLVLQKPVLFPPHEEEEEEVPGSRPLSRVSTRQMARTTTRWLKKLKVIFIDPLKIILYLQYIPVLLSVYYASIAFGSLYVLNVSVQDTFGKAPYNYSTIIIGLLYIPNSLGYFASSLVGGRWMDNIMQREARKAKRYDERGRLVFRPEDRMRENAWLGAILYPVALIWYGWTAEKGVYWLVPMIANFFFGVGSMLIFSMVTTMLTEFVPNKSSEAVALNNFVRNIFSCVGSLVTTPIISAIGNGWLFTILGLVALASSSVIVFMRLFGPRWRVKMDARMH</sequence>
<dbReference type="Gene3D" id="1.20.1250.20">
    <property type="entry name" value="MFS general substrate transporter like domains"/>
    <property type="match status" value="1"/>
</dbReference>
<feature type="transmembrane region" description="Helical" evidence="6">
    <location>
        <begin position="472"/>
        <end position="495"/>
    </location>
</feature>
<dbReference type="GO" id="GO:0015203">
    <property type="term" value="F:polyamine transmembrane transporter activity"/>
    <property type="evidence" value="ECO:0007669"/>
    <property type="project" value="TreeGrafter"/>
</dbReference>
<feature type="transmembrane region" description="Helical" evidence="6">
    <location>
        <begin position="350"/>
        <end position="374"/>
    </location>
</feature>
<feature type="transmembrane region" description="Helical" evidence="6">
    <location>
        <begin position="117"/>
        <end position="138"/>
    </location>
</feature>
<dbReference type="CDD" id="cd17323">
    <property type="entry name" value="MFS_Tpo1_MDR_like"/>
    <property type="match status" value="1"/>
</dbReference>
<dbReference type="GO" id="GO:0005886">
    <property type="term" value="C:plasma membrane"/>
    <property type="evidence" value="ECO:0007669"/>
    <property type="project" value="TreeGrafter"/>
</dbReference>
<dbReference type="InterPro" id="IPR011701">
    <property type="entry name" value="MFS"/>
</dbReference>
<feature type="transmembrane region" description="Helical" evidence="6">
    <location>
        <begin position="217"/>
        <end position="235"/>
    </location>
</feature>
<dbReference type="EMBL" id="JAPZBO010000009">
    <property type="protein sequence ID" value="KAJ5303443.1"/>
    <property type="molecule type" value="Genomic_DNA"/>
</dbReference>
<dbReference type="SUPFAM" id="SSF103473">
    <property type="entry name" value="MFS general substrate transporter"/>
    <property type="match status" value="1"/>
</dbReference>
<evidence type="ECO:0000256" key="1">
    <source>
        <dbReference type="ARBA" id="ARBA00004141"/>
    </source>
</evidence>
<feature type="compositionally biased region" description="Basic and acidic residues" evidence="5">
    <location>
        <begin position="53"/>
        <end position="78"/>
    </location>
</feature>
<dbReference type="PANTHER" id="PTHR23502">
    <property type="entry name" value="MAJOR FACILITATOR SUPERFAMILY"/>
    <property type="match status" value="1"/>
</dbReference>
<reference evidence="7" key="1">
    <citation type="submission" date="2022-12" db="EMBL/GenBank/DDBJ databases">
        <authorList>
            <person name="Petersen C."/>
        </authorList>
    </citation>
    <scope>NUCLEOTIDE SEQUENCE</scope>
    <source>
        <strain evidence="7">IBT 21472</strain>
    </source>
</reference>
<feature type="transmembrane region" description="Helical" evidence="6">
    <location>
        <begin position="540"/>
        <end position="563"/>
    </location>
</feature>
<dbReference type="InterPro" id="IPR020846">
    <property type="entry name" value="MFS_dom"/>
</dbReference>
<dbReference type="GO" id="GO:0010509">
    <property type="term" value="P:intracellular polyamine homeostasis"/>
    <property type="evidence" value="ECO:0007669"/>
    <property type="project" value="TreeGrafter"/>
</dbReference>
<protein>
    <submittedName>
        <fullName evidence="7">Uncharacterized protein</fullName>
    </submittedName>
</protein>
<evidence type="ECO:0000256" key="4">
    <source>
        <dbReference type="ARBA" id="ARBA00023136"/>
    </source>
</evidence>
<feature type="transmembrane region" description="Helical" evidence="6">
    <location>
        <begin position="275"/>
        <end position="293"/>
    </location>
</feature>
<keyword evidence="2 6" id="KW-0812">Transmembrane</keyword>
<proteinExistence type="predicted"/>
<name>A0A9W9PR59_9EURO</name>
<feature type="transmembrane region" description="Helical" evidence="6">
    <location>
        <begin position="150"/>
        <end position="173"/>
    </location>
</feature>
<comment type="subcellular location">
    <subcellularLocation>
        <location evidence="1">Membrane</location>
        <topology evidence="1">Multi-pass membrane protein</topology>
    </subcellularLocation>
</comment>
<evidence type="ECO:0000256" key="5">
    <source>
        <dbReference type="SAM" id="MobiDB-lite"/>
    </source>
</evidence>
<dbReference type="AlphaFoldDB" id="A0A9W9PR59"/>
<accession>A0A9W9PR59</accession>
<feature type="region of interest" description="Disordered" evidence="5">
    <location>
        <begin position="1"/>
        <end position="81"/>
    </location>
</feature>
<feature type="transmembrane region" description="Helical" evidence="6">
    <location>
        <begin position="450"/>
        <end position="466"/>
    </location>
</feature>
<feature type="transmembrane region" description="Helical" evidence="6">
    <location>
        <begin position="394"/>
        <end position="418"/>
    </location>
</feature>
<evidence type="ECO:0000256" key="2">
    <source>
        <dbReference type="ARBA" id="ARBA00022692"/>
    </source>
</evidence>
<evidence type="ECO:0000313" key="7">
    <source>
        <dbReference type="EMBL" id="KAJ5303443.1"/>
    </source>
</evidence>
<feature type="transmembrane region" description="Helical" evidence="6">
    <location>
        <begin position="247"/>
        <end position="269"/>
    </location>
</feature>